<dbReference type="Gene3D" id="3.40.50.300">
    <property type="entry name" value="P-loop containing nucleotide triphosphate hydrolases"/>
    <property type="match status" value="2"/>
</dbReference>
<sequence>MNLTPKMDPEGAIVRPDRITYLRVENYRALRSVEFRNLTPLTVLLGPNGSGKSTVFDVFAFLSECFESGLRRAWDRRGRARELKSRGSDGPLVIEIKYKEPEYPTITYHLAVDERNGSPVVVEEWLQWRRASHGRPFRFLEYHEGKGRAASGERPDIEDTRHNIPLKSPDLIAVNALGQFAEHPRVAALRDFITGWYVSYLSVDNTRAQPEAGPQYRLSRTGDNLANVIEYLKEQHPDRLDRIFAALRSRVPRIEKVLAEPMPDGRLLLTIKDVPFQNPILARFASDGTLKMLAYLVLLYDPAPPPFIGIEEPENFLHPRLLYGLAEECRGAAARGQLLVTTHSPFFLNALRPEEVRVLYRDTDGYAKVALVSEAQGINDFIKEGALLGDLWIEGHFGVGDPLVKEGAPSR</sequence>
<evidence type="ECO:0000313" key="2">
    <source>
        <dbReference type="EMBL" id="PPQ26216.1"/>
    </source>
</evidence>
<dbReference type="EMBL" id="NHRY01000272">
    <property type="protein sequence ID" value="PPQ26216.1"/>
    <property type="molecule type" value="Genomic_DNA"/>
</dbReference>
<dbReference type="RefSeq" id="WP_104522965.1">
    <property type="nucleotide sequence ID" value="NZ_NHRY01000272.1"/>
</dbReference>
<dbReference type="PANTHER" id="PTHR40396:SF1">
    <property type="entry name" value="ATPASE AAA-TYPE CORE DOMAIN-CONTAINING PROTEIN"/>
    <property type="match status" value="1"/>
</dbReference>
<dbReference type="GO" id="GO:0016887">
    <property type="term" value="F:ATP hydrolysis activity"/>
    <property type="evidence" value="ECO:0007669"/>
    <property type="project" value="InterPro"/>
</dbReference>
<accession>A0A2S6MV24</accession>
<name>A0A2S6MV24_RHOGL</name>
<comment type="caution">
    <text evidence="2">The sequence shown here is derived from an EMBL/GenBank/DDBJ whole genome shotgun (WGS) entry which is preliminary data.</text>
</comment>
<dbReference type="InterPro" id="IPR014555">
    <property type="entry name" value="RecF-like"/>
</dbReference>
<dbReference type="SUPFAM" id="SSF52540">
    <property type="entry name" value="P-loop containing nucleoside triphosphate hydrolases"/>
    <property type="match status" value="1"/>
</dbReference>
<reference evidence="2 3" key="1">
    <citation type="journal article" date="2018" name="Arch. Microbiol.">
        <title>New insights into the metabolic potential of the phototrophic purple bacterium Rhodopila globiformis DSM 161(T) from its draft genome sequence and evidence for a vanadium-dependent nitrogenase.</title>
        <authorList>
            <person name="Imhoff J.F."/>
            <person name="Rahn T."/>
            <person name="Kunzel S."/>
            <person name="Neulinger S.C."/>
        </authorList>
    </citation>
    <scope>NUCLEOTIDE SEQUENCE [LARGE SCALE GENOMIC DNA]</scope>
    <source>
        <strain evidence="2 3">DSM 161</strain>
    </source>
</reference>
<dbReference type="PIRSF" id="PIRSF029347">
    <property type="entry name" value="RecF"/>
    <property type="match status" value="1"/>
</dbReference>
<organism evidence="2 3">
    <name type="scientific">Rhodopila globiformis</name>
    <name type="common">Rhodopseudomonas globiformis</name>
    <dbReference type="NCBI Taxonomy" id="1071"/>
    <lineage>
        <taxon>Bacteria</taxon>
        <taxon>Pseudomonadati</taxon>
        <taxon>Pseudomonadota</taxon>
        <taxon>Alphaproteobacteria</taxon>
        <taxon>Acetobacterales</taxon>
        <taxon>Acetobacteraceae</taxon>
        <taxon>Rhodopila</taxon>
    </lineage>
</organism>
<dbReference type="InterPro" id="IPR027417">
    <property type="entry name" value="P-loop_NTPase"/>
</dbReference>
<dbReference type="PANTHER" id="PTHR40396">
    <property type="entry name" value="ATPASE-LIKE PROTEIN"/>
    <property type="match status" value="1"/>
</dbReference>
<proteinExistence type="predicted"/>
<dbReference type="InterPro" id="IPR003959">
    <property type="entry name" value="ATPase_AAA_core"/>
</dbReference>
<dbReference type="AlphaFoldDB" id="A0A2S6MV24"/>
<dbReference type="Proteomes" id="UP000239724">
    <property type="component" value="Unassembled WGS sequence"/>
</dbReference>
<evidence type="ECO:0000313" key="3">
    <source>
        <dbReference type="Proteomes" id="UP000239724"/>
    </source>
</evidence>
<gene>
    <name evidence="2" type="ORF">CCS01_30825</name>
</gene>
<dbReference type="Pfam" id="PF13304">
    <property type="entry name" value="AAA_21"/>
    <property type="match status" value="1"/>
</dbReference>
<protein>
    <submittedName>
        <fullName evidence="2">ATPase</fullName>
    </submittedName>
</protein>
<feature type="domain" description="ATPase AAA-type core" evidence="1">
    <location>
        <begin position="41"/>
        <end position="349"/>
    </location>
</feature>
<dbReference type="OrthoDB" id="7596665at2"/>
<dbReference type="GO" id="GO:0005524">
    <property type="term" value="F:ATP binding"/>
    <property type="evidence" value="ECO:0007669"/>
    <property type="project" value="InterPro"/>
</dbReference>
<evidence type="ECO:0000259" key="1">
    <source>
        <dbReference type="Pfam" id="PF13304"/>
    </source>
</evidence>
<keyword evidence="3" id="KW-1185">Reference proteome</keyword>